<keyword evidence="7" id="KW-0804">Transcription</keyword>
<comment type="caution">
    <text evidence="11">The sequence shown here is derived from an EMBL/GenBank/DDBJ whole genome shotgun (WGS) entry which is preliminary data.</text>
</comment>
<accession>A0AAN8ZLZ2</accession>
<dbReference type="GO" id="GO:0006355">
    <property type="term" value="P:regulation of DNA-templated transcription"/>
    <property type="evidence" value="ECO:0007669"/>
    <property type="project" value="TreeGrafter"/>
</dbReference>
<keyword evidence="3" id="KW-0677">Repeat</keyword>
<evidence type="ECO:0000256" key="9">
    <source>
        <dbReference type="PROSITE-ProRule" id="PRU00024"/>
    </source>
</evidence>
<dbReference type="PANTHER" id="PTHR31832">
    <property type="entry name" value="B-BOX ZINC FINGER PROTEIN 22"/>
    <property type="match status" value="1"/>
</dbReference>
<dbReference type="InterPro" id="IPR000315">
    <property type="entry name" value="Znf_B-box"/>
</dbReference>
<dbReference type="GO" id="GO:0000976">
    <property type="term" value="F:transcription cis-regulatory region binding"/>
    <property type="evidence" value="ECO:0007669"/>
    <property type="project" value="UniProtKB-ARBA"/>
</dbReference>
<dbReference type="EMBL" id="JBAMMX010000006">
    <property type="protein sequence ID" value="KAK6938895.1"/>
    <property type="molecule type" value="Genomic_DNA"/>
</dbReference>
<keyword evidence="5" id="KW-0862">Zinc</keyword>
<protein>
    <submittedName>
        <fullName evidence="11">B-box-type zinc finger</fullName>
    </submittedName>
</protein>
<keyword evidence="6" id="KW-0805">Transcription regulation</keyword>
<dbReference type="InterPro" id="IPR051979">
    <property type="entry name" value="B-box_zinc_finger"/>
</dbReference>
<evidence type="ECO:0000256" key="8">
    <source>
        <dbReference type="ARBA" id="ARBA00023242"/>
    </source>
</evidence>
<evidence type="ECO:0000256" key="7">
    <source>
        <dbReference type="ARBA" id="ARBA00023163"/>
    </source>
</evidence>
<feature type="domain" description="B box-type" evidence="10">
    <location>
        <begin position="54"/>
        <end position="101"/>
    </location>
</feature>
<dbReference type="Gene3D" id="3.30.160.60">
    <property type="entry name" value="Classic Zinc Finger"/>
    <property type="match status" value="1"/>
</dbReference>
<evidence type="ECO:0000256" key="2">
    <source>
        <dbReference type="ARBA" id="ARBA00022723"/>
    </source>
</evidence>
<dbReference type="AlphaFoldDB" id="A0AAN8ZLZ2"/>
<dbReference type="GO" id="GO:0008270">
    <property type="term" value="F:zinc ion binding"/>
    <property type="evidence" value="ECO:0007669"/>
    <property type="project" value="UniProtKB-KW"/>
</dbReference>
<evidence type="ECO:0000256" key="3">
    <source>
        <dbReference type="ARBA" id="ARBA00022737"/>
    </source>
</evidence>
<dbReference type="FunFam" id="3.30.160.60:FF:000856">
    <property type="entry name" value="B-box zinc finger protein 21"/>
    <property type="match status" value="1"/>
</dbReference>
<evidence type="ECO:0000259" key="10">
    <source>
        <dbReference type="PROSITE" id="PS50119"/>
    </source>
</evidence>
<name>A0AAN8ZLZ2_9MAGN</name>
<keyword evidence="2" id="KW-0479">Metal-binding</keyword>
<evidence type="ECO:0000313" key="11">
    <source>
        <dbReference type="EMBL" id="KAK6938895.1"/>
    </source>
</evidence>
<comment type="subcellular location">
    <subcellularLocation>
        <location evidence="1">Nucleus</location>
    </subcellularLocation>
</comment>
<evidence type="ECO:0000256" key="5">
    <source>
        <dbReference type="ARBA" id="ARBA00022833"/>
    </source>
</evidence>
<evidence type="ECO:0000256" key="1">
    <source>
        <dbReference type="ARBA" id="ARBA00004123"/>
    </source>
</evidence>
<dbReference type="PANTHER" id="PTHR31832:SF52">
    <property type="entry name" value="B-BOX ZINC FINGER PROTEIN 21"/>
    <property type="match status" value="1"/>
</dbReference>
<dbReference type="CDD" id="cd19821">
    <property type="entry name" value="Bbox1_BBX-like"/>
    <property type="match status" value="2"/>
</dbReference>
<keyword evidence="12" id="KW-1185">Reference proteome</keyword>
<organism evidence="11 12">
    <name type="scientific">Dillenia turbinata</name>
    <dbReference type="NCBI Taxonomy" id="194707"/>
    <lineage>
        <taxon>Eukaryota</taxon>
        <taxon>Viridiplantae</taxon>
        <taxon>Streptophyta</taxon>
        <taxon>Embryophyta</taxon>
        <taxon>Tracheophyta</taxon>
        <taxon>Spermatophyta</taxon>
        <taxon>Magnoliopsida</taxon>
        <taxon>eudicotyledons</taxon>
        <taxon>Gunneridae</taxon>
        <taxon>Pentapetalae</taxon>
        <taxon>Dilleniales</taxon>
        <taxon>Dilleniaceae</taxon>
        <taxon>Dillenia</taxon>
    </lineage>
</organism>
<keyword evidence="8" id="KW-0539">Nucleus</keyword>
<dbReference type="SUPFAM" id="SSF57845">
    <property type="entry name" value="B-box zinc-binding domain"/>
    <property type="match status" value="1"/>
</dbReference>
<sequence>MKIQCDVCNKEEAKVFCSADEAALCGGCDHRVHHANKLASKHLRSSLLLPSSPKQAPLCDICQERRAFLFCQEDRAILCRDCDLPIHKANEHTQKHNRFLLTGIKLSPNSALYSTSNESSADVSDSSIVRNNIKFDQSLTKKPMFVSPEYENQPATSTITTTNHINNKIGDHDNLVSYQGVSTSSISEYLIETLPGWHVEDLLDSSYGFCKNNENQGIDEDPMPFWGSDLQGTLRSSSSKSLGLWVPQAPQPLQNSLSSPSSSISSFMIGGEINFKETATSNTRTSKGNKGSSRRWREDVLTVPQISPPSSMRLRPYNW</sequence>
<dbReference type="GO" id="GO:0005634">
    <property type="term" value="C:nucleus"/>
    <property type="evidence" value="ECO:0007669"/>
    <property type="project" value="UniProtKB-SubCell"/>
</dbReference>
<dbReference type="GO" id="GO:0009640">
    <property type="term" value="P:photomorphogenesis"/>
    <property type="evidence" value="ECO:0007669"/>
    <property type="project" value="TreeGrafter"/>
</dbReference>
<dbReference type="InterPro" id="IPR049808">
    <property type="entry name" value="CONSTANS-like_Bbox1"/>
</dbReference>
<feature type="domain" description="B box-type" evidence="10">
    <location>
        <begin position="1"/>
        <end position="47"/>
    </location>
</feature>
<dbReference type="Pfam" id="PF00643">
    <property type="entry name" value="zf-B_box"/>
    <property type="match status" value="1"/>
</dbReference>
<evidence type="ECO:0000256" key="4">
    <source>
        <dbReference type="ARBA" id="ARBA00022771"/>
    </source>
</evidence>
<evidence type="ECO:0000313" key="12">
    <source>
        <dbReference type="Proteomes" id="UP001370490"/>
    </source>
</evidence>
<keyword evidence="4 9" id="KW-0863">Zinc-finger</keyword>
<dbReference type="SMART" id="SM00336">
    <property type="entry name" value="BBOX"/>
    <property type="match status" value="2"/>
</dbReference>
<gene>
    <name evidence="11" type="ORF">RJ641_032403</name>
</gene>
<evidence type="ECO:0000256" key="6">
    <source>
        <dbReference type="ARBA" id="ARBA00023015"/>
    </source>
</evidence>
<dbReference type="Proteomes" id="UP001370490">
    <property type="component" value="Unassembled WGS sequence"/>
</dbReference>
<dbReference type="PROSITE" id="PS50119">
    <property type="entry name" value="ZF_BBOX"/>
    <property type="match status" value="2"/>
</dbReference>
<reference evidence="11 12" key="1">
    <citation type="submission" date="2023-12" db="EMBL/GenBank/DDBJ databases">
        <title>A high-quality genome assembly for Dillenia turbinata (Dilleniales).</title>
        <authorList>
            <person name="Chanderbali A."/>
        </authorList>
    </citation>
    <scope>NUCLEOTIDE SEQUENCE [LARGE SCALE GENOMIC DNA]</scope>
    <source>
        <strain evidence="11">LSX21</strain>
        <tissue evidence="11">Leaf</tissue>
    </source>
</reference>
<proteinExistence type="predicted"/>